<dbReference type="SMART" id="SM01012">
    <property type="entry name" value="ANTAR"/>
    <property type="match status" value="1"/>
</dbReference>
<dbReference type="InterPro" id="IPR029016">
    <property type="entry name" value="GAF-like_dom_sf"/>
</dbReference>
<sequence length="251" mass="27136">MSVDRSSDVGSPGIETCLETDVLNPAEFPTADAFARLATELHDSDGVTETVDAVVEFALRALNCSHAGVMFVVRGGRPEIAAVSDPVITTVYEFQIEAGEGPMIDALSNGVVVHVPDAKRDPRWPRWSELLSGLGIHSVLHLPLVVSDRTGGVLSVYSTMPDAFSTDDEAVAHILARHAAVAVASAREEANLAQAVDARKLIGQAMGILMERFDLDADRAFEVLRRYSQHGNIKLREVAQQLVDTRKLPRS</sequence>
<dbReference type="Pfam" id="PF03861">
    <property type="entry name" value="ANTAR"/>
    <property type="match status" value="1"/>
</dbReference>
<keyword evidence="1" id="KW-0808">Transferase</keyword>
<evidence type="ECO:0000256" key="3">
    <source>
        <dbReference type="ARBA" id="ARBA00023015"/>
    </source>
</evidence>
<dbReference type="InterPro" id="IPR011006">
    <property type="entry name" value="CheY-like_superfamily"/>
</dbReference>
<dbReference type="InterPro" id="IPR012074">
    <property type="entry name" value="GAF_ANTAR"/>
</dbReference>
<dbReference type="SMART" id="SM00065">
    <property type="entry name" value="GAF"/>
    <property type="match status" value="1"/>
</dbReference>
<dbReference type="GO" id="GO:0016301">
    <property type="term" value="F:kinase activity"/>
    <property type="evidence" value="ECO:0007669"/>
    <property type="project" value="UniProtKB-KW"/>
</dbReference>
<dbReference type="Proteomes" id="UP000295151">
    <property type="component" value="Unassembled WGS sequence"/>
</dbReference>
<dbReference type="InterPro" id="IPR005561">
    <property type="entry name" value="ANTAR"/>
</dbReference>
<accession>A0A4R7SY37</accession>
<dbReference type="PROSITE" id="PS50921">
    <property type="entry name" value="ANTAR"/>
    <property type="match status" value="1"/>
</dbReference>
<dbReference type="InterPro" id="IPR036388">
    <property type="entry name" value="WH-like_DNA-bd_sf"/>
</dbReference>
<dbReference type="InterPro" id="IPR003018">
    <property type="entry name" value="GAF"/>
</dbReference>
<dbReference type="Pfam" id="PF13185">
    <property type="entry name" value="GAF_2"/>
    <property type="match status" value="1"/>
</dbReference>
<dbReference type="PIRSF" id="PIRSF036625">
    <property type="entry name" value="GAF_ANTAR"/>
    <property type="match status" value="1"/>
</dbReference>
<name>A0A4R7SY37_9ACTN</name>
<keyword evidence="3" id="KW-0805">Transcription regulation</keyword>
<dbReference type="EMBL" id="SOCE01000002">
    <property type="protein sequence ID" value="TDU83407.1"/>
    <property type="molecule type" value="Genomic_DNA"/>
</dbReference>
<evidence type="ECO:0000256" key="1">
    <source>
        <dbReference type="ARBA" id="ARBA00022679"/>
    </source>
</evidence>
<evidence type="ECO:0000256" key="4">
    <source>
        <dbReference type="ARBA" id="ARBA00023163"/>
    </source>
</evidence>
<proteinExistence type="predicted"/>
<reference evidence="6 7" key="1">
    <citation type="submission" date="2019-03" db="EMBL/GenBank/DDBJ databases">
        <title>Genomic Encyclopedia of Type Strains, Phase III (KMG-III): the genomes of soil and plant-associated and newly described type strains.</title>
        <authorList>
            <person name="Whitman W."/>
        </authorList>
    </citation>
    <scope>NUCLEOTIDE SEQUENCE [LARGE SCALE GENOMIC DNA]</scope>
    <source>
        <strain evidence="6 7">VKM Ac-2575</strain>
    </source>
</reference>
<keyword evidence="2" id="KW-0418">Kinase</keyword>
<organism evidence="6 7">
    <name type="scientific">Kribbella voronezhensis</name>
    <dbReference type="NCBI Taxonomy" id="2512212"/>
    <lineage>
        <taxon>Bacteria</taxon>
        <taxon>Bacillati</taxon>
        <taxon>Actinomycetota</taxon>
        <taxon>Actinomycetes</taxon>
        <taxon>Propionibacteriales</taxon>
        <taxon>Kribbellaceae</taxon>
        <taxon>Kribbella</taxon>
    </lineage>
</organism>
<gene>
    <name evidence="6" type="ORF">EV138_5871</name>
</gene>
<keyword evidence="4" id="KW-0804">Transcription</keyword>
<dbReference type="OrthoDB" id="7466251at2"/>
<dbReference type="AlphaFoldDB" id="A0A4R7SY37"/>
<evidence type="ECO:0000313" key="6">
    <source>
        <dbReference type="EMBL" id="TDU83407.1"/>
    </source>
</evidence>
<evidence type="ECO:0000259" key="5">
    <source>
        <dbReference type="PROSITE" id="PS50921"/>
    </source>
</evidence>
<dbReference type="Gene3D" id="1.10.10.10">
    <property type="entry name" value="Winged helix-like DNA-binding domain superfamily/Winged helix DNA-binding domain"/>
    <property type="match status" value="1"/>
</dbReference>
<dbReference type="SUPFAM" id="SSF52172">
    <property type="entry name" value="CheY-like"/>
    <property type="match status" value="1"/>
</dbReference>
<evidence type="ECO:0000256" key="2">
    <source>
        <dbReference type="ARBA" id="ARBA00022777"/>
    </source>
</evidence>
<evidence type="ECO:0000313" key="7">
    <source>
        <dbReference type="Proteomes" id="UP000295151"/>
    </source>
</evidence>
<dbReference type="Gene3D" id="3.30.450.40">
    <property type="match status" value="1"/>
</dbReference>
<dbReference type="SUPFAM" id="SSF55781">
    <property type="entry name" value="GAF domain-like"/>
    <property type="match status" value="1"/>
</dbReference>
<feature type="domain" description="ANTAR" evidence="5">
    <location>
        <begin position="182"/>
        <end position="243"/>
    </location>
</feature>
<dbReference type="GO" id="GO:0003723">
    <property type="term" value="F:RNA binding"/>
    <property type="evidence" value="ECO:0007669"/>
    <property type="project" value="InterPro"/>
</dbReference>
<comment type="caution">
    <text evidence="6">The sequence shown here is derived from an EMBL/GenBank/DDBJ whole genome shotgun (WGS) entry which is preliminary data.</text>
</comment>
<keyword evidence="7" id="KW-1185">Reference proteome</keyword>
<protein>
    <submittedName>
        <fullName evidence="6">GAF domain-containing protein</fullName>
    </submittedName>
</protein>